<organism evidence="2 3">
    <name type="scientific">Kutzneria buriramensis</name>
    <dbReference type="NCBI Taxonomy" id="1045776"/>
    <lineage>
        <taxon>Bacteria</taxon>
        <taxon>Bacillati</taxon>
        <taxon>Actinomycetota</taxon>
        <taxon>Actinomycetes</taxon>
        <taxon>Pseudonocardiales</taxon>
        <taxon>Pseudonocardiaceae</taxon>
        <taxon>Kutzneria</taxon>
    </lineage>
</organism>
<accession>A0A3E0HL09</accession>
<evidence type="ECO:0000313" key="2">
    <source>
        <dbReference type="EMBL" id="REH47030.1"/>
    </source>
</evidence>
<dbReference type="PROSITE" id="PS50075">
    <property type="entry name" value="CARRIER"/>
    <property type="match status" value="1"/>
</dbReference>
<evidence type="ECO:0000313" key="3">
    <source>
        <dbReference type="Proteomes" id="UP000256269"/>
    </source>
</evidence>
<dbReference type="OrthoDB" id="4564178at2"/>
<comment type="caution">
    <text evidence="2">The sequence shown here is derived from an EMBL/GenBank/DDBJ whole genome shotgun (WGS) entry which is preliminary data.</text>
</comment>
<proteinExistence type="predicted"/>
<gene>
    <name evidence="2" type="ORF">BCF44_106194</name>
</gene>
<dbReference type="Proteomes" id="UP000256269">
    <property type="component" value="Unassembled WGS sequence"/>
</dbReference>
<dbReference type="RefSeq" id="WP_116175686.1">
    <property type="nucleotide sequence ID" value="NZ_CP144375.1"/>
</dbReference>
<evidence type="ECO:0000259" key="1">
    <source>
        <dbReference type="PROSITE" id="PS50075"/>
    </source>
</evidence>
<dbReference type="InterPro" id="IPR036736">
    <property type="entry name" value="ACP-like_sf"/>
</dbReference>
<feature type="domain" description="Carrier" evidence="1">
    <location>
        <begin position="1"/>
        <end position="79"/>
    </location>
</feature>
<dbReference type="SUPFAM" id="SSF47336">
    <property type="entry name" value="ACP-like"/>
    <property type="match status" value="1"/>
</dbReference>
<dbReference type="Gene3D" id="1.10.1200.10">
    <property type="entry name" value="ACP-like"/>
    <property type="match status" value="1"/>
</dbReference>
<dbReference type="InterPro" id="IPR009081">
    <property type="entry name" value="PP-bd_ACP"/>
</dbReference>
<keyword evidence="3" id="KW-1185">Reference proteome</keyword>
<dbReference type="AlphaFoldDB" id="A0A3E0HL09"/>
<protein>
    <submittedName>
        <fullName evidence="2">Acyl carrier protein</fullName>
    </submittedName>
</protein>
<name>A0A3E0HL09_9PSEU</name>
<reference evidence="2 3" key="1">
    <citation type="submission" date="2018-08" db="EMBL/GenBank/DDBJ databases">
        <title>Genomic Encyclopedia of Archaeal and Bacterial Type Strains, Phase II (KMG-II): from individual species to whole genera.</title>
        <authorList>
            <person name="Goeker M."/>
        </authorList>
    </citation>
    <scope>NUCLEOTIDE SEQUENCE [LARGE SCALE GENOMIC DNA]</scope>
    <source>
        <strain evidence="2 3">DSM 45791</strain>
    </source>
</reference>
<sequence>MQTDELRIRIREIIAQELELEPEEFTDTGHFVDDYDADSLSLITVVARIEKELGVLVPKAALPEMTTLDSALAVVLAHSAESERV</sequence>
<dbReference type="EMBL" id="QUNO01000006">
    <property type="protein sequence ID" value="REH47030.1"/>
    <property type="molecule type" value="Genomic_DNA"/>
</dbReference>
<dbReference type="Pfam" id="PF00550">
    <property type="entry name" value="PP-binding"/>
    <property type="match status" value="1"/>
</dbReference>